<name>A0A0C1URE3_9CYAN</name>
<accession>A0A0C1URE3</accession>
<comment type="caution">
    <text evidence="1">The sequence shown here is derived from an EMBL/GenBank/DDBJ whole genome shotgun (WGS) entry which is preliminary data.</text>
</comment>
<organism evidence="1">
    <name type="scientific">Lyngbya confervoides BDU141951</name>
    <dbReference type="NCBI Taxonomy" id="1574623"/>
    <lineage>
        <taxon>Bacteria</taxon>
        <taxon>Bacillati</taxon>
        <taxon>Cyanobacteriota</taxon>
        <taxon>Cyanophyceae</taxon>
        <taxon>Oscillatoriophycideae</taxon>
        <taxon>Oscillatoriales</taxon>
        <taxon>Microcoleaceae</taxon>
        <taxon>Lyngbya</taxon>
    </lineage>
</organism>
<reference evidence="1" key="3">
    <citation type="submission" date="2020-02" db="EMBL/GenBank/DDBJ databases">
        <authorList>
            <person name="Sarangi A.N."/>
            <person name="Ghosh S."/>
            <person name="Mukherjee M."/>
            <person name="Tripathy S."/>
        </authorList>
    </citation>
    <scope>NUCLEOTIDE SEQUENCE</scope>
    <source>
        <strain evidence="1">BDU141951</strain>
    </source>
</reference>
<evidence type="ECO:0000313" key="1">
    <source>
        <dbReference type="EMBL" id="NEV68595.1"/>
    </source>
</evidence>
<reference evidence="1" key="1">
    <citation type="submission" date="2014-11" db="EMBL/GenBank/DDBJ databases">
        <authorList>
            <person name="Malar M.C."/>
            <person name="Sen D."/>
            <person name="Tripathy S."/>
        </authorList>
    </citation>
    <scope>NUCLEOTIDE SEQUENCE</scope>
    <source>
        <strain evidence="1">BDU141951</strain>
    </source>
</reference>
<dbReference type="AlphaFoldDB" id="A0A0C1URE3"/>
<proteinExistence type="predicted"/>
<gene>
    <name evidence="1" type="ORF">QQ91_015895</name>
</gene>
<protein>
    <submittedName>
        <fullName evidence="1">Uncharacterized protein</fullName>
    </submittedName>
</protein>
<sequence length="121" mass="13232">MAKQIYLQAGETTVIYRRNFSSVPTQIRFEAIATDGTSPSGTVEIRGSQWIFPKPPQQQPLQAMNTVEAGFWDTFFAIAVTADTDLIITRSKGQTGSGFLWVLGLVMGISIVAVAMLMMTL</sequence>
<reference evidence="1" key="2">
    <citation type="journal article" date="2015" name="Genome Announc.">
        <title>Draft Genome Sequence of Filamentous Marine Cyanobacterium Lyngbya confervoides Strain BDU141951.</title>
        <authorList>
            <person name="Chandrababunaidu M.M."/>
            <person name="Sen D."/>
            <person name="Tripathy S."/>
        </authorList>
    </citation>
    <scope>NUCLEOTIDE SEQUENCE</scope>
    <source>
        <strain evidence="1">BDU141951</strain>
    </source>
</reference>
<dbReference type="EMBL" id="JTHE02000003">
    <property type="protein sequence ID" value="NEV68595.1"/>
    <property type="molecule type" value="Genomic_DNA"/>
</dbReference>